<dbReference type="AlphaFoldDB" id="X5DQI1"/>
<feature type="compositionally biased region" description="Polar residues" evidence="1">
    <location>
        <begin position="1"/>
        <end position="14"/>
    </location>
</feature>
<dbReference type="EMBL" id="CP006842">
    <property type="protein sequence ID" value="AHW65478.1"/>
    <property type="molecule type" value="Genomic_DNA"/>
</dbReference>
<reference evidence="3 4" key="1">
    <citation type="journal article" date="2015" name="Int. J. Syst. Evol. Microbiol.">
        <title>Revisiting Corynebacterium glyciniphilum (ex Kubota et al., 1972) sp. nov., nom. rev., isolated from putrefied banana.</title>
        <authorList>
            <person name="Al-Dilaimi A."/>
            <person name="Bednarz H."/>
            <person name="Lomker A."/>
            <person name="Niehaus K."/>
            <person name="Kalinowski J."/>
            <person name="Ruckert C."/>
        </authorList>
    </citation>
    <scope>NUCLEOTIDE SEQUENCE [LARGE SCALE GENOMIC DNA]</scope>
    <source>
        <strain evidence="3">AJ 3170</strain>
    </source>
</reference>
<feature type="transmembrane region" description="Helical" evidence="2">
    <location>
        <begin position="21"/>
        <end position="42"/>
    </location>
</feature>
<evidence type="ECO:0000313" key="4">
    <source>
        <dbReference type="Proteomes" id="UP000023703"/>
    </source>
</evidence>
<proteinExistence type="predicted"/>
<dbReference type="Proteomes" id="UP000023703">
    <property type="component" value="Chromosome"/>
</dbReference>
<dbReference type="STRING" id="1404245.CGLY_15210"/>
<keyword evidence="2" id="KW-1133">Transmembrane helix</keyword>
<gene>
    <name evidence="3" type="ORF">CGLY_15210</name>
</gene>
<feature type="compositionally biased region" description="Polar residues" evidence="1">
    <location>
        <begin position="64"/>
        <end position="75"/>
    </location>
</feature>
<name>X5DQI1_9CORY</name>
<accession>X5DQI1</accession>
<sequence length="215" mass="21844">MSENTQNTATTAPRSTKRKGLIIGTGALAALLLAGGVAYGVAENSEDGTGDNDGSPRTVAAENQADNEGPQNSRSMPDAASFRDAAEQAVAEAGGTGASSVDIEGNGHEVEVELDNGGSAEVHVAADGAMRIETEDADRFDQQDPVLDLDTLDDVIDAALAASGEAGVSDGVVDSVSASDDRGVTYEVSVQGQDGREVDVDLADDFSVVATDLDD</sequence>
<evidence type="ECO:0000256" key="2">
    <source>
        <dbReference type="SAM" id="Phobius"/>
    </source>
</evidence>
<dbReference type="KEGG" id="cgy:CGLY_15210"/>
<feature type="region of interest" description="Disordered" evidence="1">
    <location>
        <begin position="1"/>
        <end position="20"/>
    </location>
</feature>
<keyword evidence="2" id="KW-0472">Membrane</keyword>
<evidence type="ECO:0000256" key="1">
    <source>
        <dbReference type="SAM" id="MobiDB-lite"/>
    </source>
</evidence>
<evidence type="ECO:0000313" key="3">
    <source>
        <dbReference type="EMBL" id="AHW65478.1"/>
    </source>
</evidence>
<dbReference type="RefSeq" id="WP_038550498.1">
    <property type="nucleotide sequence ID" value="NZ_CP006842.1"/>
</dbReference>
<dbReference type="HOGENOM" id="CLU_1281403_0_0_11"/>
<dbReference type="Gene3D" id="3.30.505.20">
    <property type="match status" value="1"/>
</dbReference>
<dbReference type="OrthoDB" id="9852897at2"/>
<organism evidence="3 4">
    <name type="scientific">Corynebacterium glyciniphilum AJ 3170</name>
    <dbReference type="NCBI Taxonomy" id="1404245"/>
    <lineage>
        <taxon>Bacteria</taxon>
        <taxon>Bacillati</taxon>
        <taxon>Actinomycetota</taxon>
        <taxon>Actinomycetes</taxon>
        <taxon>Mycobacteriales</taxon>
        <taxon>Corynebacteriaceae</taxon>
        <taxon>Corynebacterium</taxon>
    </lineage>
</organism>
<keyword evidence="4" id="KW-1185">Reference proteome</keyword>
<feature type="region of interest" description="Disordered" evidence="1">
    <location>
        <begin position="42"/>
        <end position="103"/>
    </location>
</feature>
<protein>
    <submittedName>
        <fullName evidence="3">Putative membrane protein</fullName>
    </submittedName>
</protein>
<keyword evidence="2" id="KW-0812">Transmembrane</keyword>